<proteinExistence type="predicted"/>
<reference evidence="2" key="2">
    <citation type="submission" date="2023-05" db="EMBL/GenBank/DDBJ databases">
        <authorList>
            <consortium name="Lawrence Berkeley National Laboratory"/>
            <person name="Steindorff A."/>
            <person name="Hensen N."/>
            <person name="Bonometti L."/>
            <person name="Westerberg I."/>
            <person name="Brannstrom I.O."/>
            <person name="Guillou S."/>
            <person name="Cros-Aarteil S."/>
            <person name="Calhoun S."/>
            <person name="Haridas S."/>
            <person name="Kuo A."/>
            <person name="Mondo S."/>
            <person name="Pangilinan J."/>
            <person name="Riley R."/>
            <person name="Labutti K."/>
            <person name="Andreopoulos B."/>
            <person name="Lipzen A."/>
            <person name="Chen C."/>
            <person name="Yanf M."/>
            <person name="Daum C."/>
            <person name="Ng V."/>
            <person name="Clum A."/>
            <person name="Ohm R."/>
            <person name="Martin F."/>
            <person name="Silar P."/>
            <person name="Natvig D."/>
            <person name="Lalanne C."/>
            <person name="Gautier V."/>
            <person name="Ament-Velasquez S.L."/>
            <person name="Kruys A."/>
            <person name="Hutchinson M.I."/>
            <person name="Powell A.J."/>
            <person name="Barry K."/>
            <person name="Miller A.N."/>
            <person name="Grigoriev I.V."/>
            <person name="Debuchy R."/>
            <person name="Gladieux P."/>
            <person name="Thoren M.H."/>
            <person name="Johannesson H."/>
        </authorList>
    </citation>
    <scope>NUCLEOTIDE SEQUENCE</scope>
    <source>
        <strain evidence="2">CBS 538.74</strain>
    </source>
</reference>
<organism evidence="2 3">
    <name type="scientific">Chaetomidium leptoderma</name>
    <dbReference type="NCBI Taxonomy" id="669021"/>
    <lineage>
        <taxon>Eukaryota</taxon>
        <taxon>Fungi</taxon>
        <taxon>Dikarya</taxon>
        <taxon>Ascomycota</taxon>
        <taxon>Pezizomycotina</taxon>
        <taxon>Sordariomycetes</taxon>
        <taxon>Sordariomycetidae</taxon>
        <taxon>Sordariales</taxon>
        <taxon>Chaetomiaceae</taxon>
        <taxon>Chaetomidium</taxon>
    </lineage>
</organism>
<evidence type="ECO:0000313" key="2">
    <source>
        <dbReference type="EMBL" id="KAK4150944.1"/>
    </source>
</evidence>
<dbReference type="EMBL" id="MU857042">
    <property type="protein sequence ID" value="KAK4150944.1"/>
    <property type="molecule type" value="Genomic_DNA"/>
</dbReference>
<comment type="caution">
    <text evidence="2">The sequence shown here is derived from an EMBL/GenBank/DDBJ whole genome shotgun (WGS) entry which is preliminary data.</text>
</comment>
<dbReference type="Proteomes" id="UP001302745">
    <property type="component" value="Unassembled WGS sequence"/>
</dbReference>
<keyword evidence="3" id="KW-1185">Reference proteome</keyword>
<evidence type="ECO:0000256" key="1">
    <source>
        <dbReference type="SAM" id="MobiDB-lite"/>
    </source>
</evidence>
<name>A0AAN6VGP5_9PEZI</name>
<evidence type="ECO:0000313" key="3">
    <source>
        <dbReference type="Proteomes" id="UP001302745"/>
    </source>
</evidence>
<protein>
    <submittedName>
        <fullName evidence="2">Uncharacterized protein</fullName>
    </submittedName>
</protein>
<gene>
    <name evidence="2" type="ORF">C8A00DRAFT_36443</name>
</gene>
<sequence>MTETQQYERDLRSAKKEWKRTKDSAVKWSHGSRHLAGINPNKFTSDLTDSADCQQTKCRPAKKPSDSHHPFFKTSQNMIKLRRVHNQPDTRRRSKLHAKTEMCDPTSSSLYLRDSFPELAASLSSANAAANAAADPFVYSFDRTDSPGRPLTLEVFVKSGTAGRETEKLVEREYEVLDGNGEAVRGRRARAVLRRGGSKERGEVQGGGGEGGREEDGFELV</sequence>
<feature type="region of interest" description="Disordered" evidence="1">
    <location>
        <begin position="1"/>
        <end position="21"/>
    </location>
</feature>
<feature type="region of interest" description="Disordered" evidence="1">
    <location>
        <begin position="192"/>
        <end position="221"/>
    </location>
</feature>
<reference evidence="2" key="1">
    <citation type="journal article" date="2023" name="Mol. Phylogenet. Evol.">
        <title>Genome-scale phylogeny and comparative genomics of the fungal order Sordariales.</title>
        <authorList>
            <person name="Hensen N."/>
            <person name="Bonometti L."/>
            <person name="Westerberg I."/>
            <person name="Brannstrom I.O."/>
            <person name="Guillou S."/>
            <person name="Cros-Aarteil S."/>
            <person name="Calhoun S."/>
            <person name="Haridas S."/>
            <person name="Kuo A."/>
            <person name="Mondo S."/>
            <person name="Pangilinan J."/>
            <person name="Riley R."/>
            <person name="LaButti K."/>
            <person name="Andreopoulos B."/>
            <person name="Lipzen A."/>
            <person name="Chen C."/>
            <person name="Yan M."/>
            <person name="Daum C."/>
            <person name="Ng V."/>
            <person name="Clum A."/>
            <person name="Steindorff A."/>
            <person name="Ohm R.A."/>
            <person name="Martin F."/>
            <person name="Silar P."/>
            <person name="Natvig D.O."/>
            <person name="Lalanne C."/>
            <person name="Gautier V."/>
            <person name="Ament-Velasquez S.L."/>
            <person name="Kruys A."/>
            <person name="Hutchinson M.I."/>
            <person name="Powell A.J."/>
            <person name="Barry K."/>
            <person name="Miller A.N."/>
            <person name="Grigoriev I.V."/>
            <person name="Debuchy R."/>
            <person name="Gladieux P."/>
            <person name="Hiltunen Thoren M."/>
            <person name="Johannesson H."/>
        </authorList>
    </citation>
    <scope>NUCLEOTIDE SEQUENCE</scope>
    <source>
        <strain evidence="2">CBS 538.74</strain>
    </source>
</reference>
<accession>A0AAN6VGP5</accession>
<dbReference type="AlphaFoldDB" id="A0AAN6VGP5"/>